<dbReference type="InterPro" id="IPR012677">
    <property type="entry name" value="Nucleotide-bd_a/b_plait_sf"/>
</dbReference>
<evidence type="ECO:0000256" key="4">
    <source>
        <dbReference type="SAM" id="MobiDB-lite"/>
    </source>
</evidence>
<proteinExistence type="predicted"/>
<dbReference type="GeneID" id="28900094"/>
<dbReference type="SUPFAM" id="SSF54928">
    <property type="entry name" value="RNA-binding domain, RBD"/>
    <property type="match status" value="2"/>
</dbReference>
<organism evidence="6 7">
    <name type="scientific">Xylona heveae (strain CBS 132557 / TC161)</name>
    <dbReference type="NCBI Taxonomy" id="1328760"/>
    <lineage>
        <taxon>Eukaryota</taxon>
        <taxon>Fungi</taxon>
        <taxon>Dikarya</taxon>
        <taxon>Ascomycota</taxon>
        <taxon>Pezizomycotina</taxon>
        <taxon>Xylonomycetes</taxon>
        <taxon>Xylonales</taxon>
        <taxon>Xylonaceae</taxon>
        <taxon>Xylona</taxon>
    </lineage>
</organism>
<feature type="region of interest" description="Disordered" evidence="4">
    <location>
        <begin position="180"/>
        <end position="213"/>
    </location>
</feature>
<reference evidence="6 7" key="1">
    <citation type="journal article" date="2016" name="Fungal Biol.">
        <title>The genome of Xylona heveae provides a window into fungal endophytism.</title>
        <authorList>
            <person name="Gazis R."/>
            <person name="Kuo A."/>
            <person name="Riley R."/>
            <person name="LaButti K."/>
            <person name="Lipzen A."/>
            <person name="Lin J."/>
            <person name="Amirebrahimi M."/>
            <person name="Hesse C.N."/>
            <person name="Spatafora J.W."/>
            <person name="Henrissat B."/>
            <person name="Hainaut M."/>
            <person name="Grigoriev I.V."/>
            <person name="Hibbett D.S."/>
        </authorList>
    </citation>
    <scope>NUCLEOTIDE SEQUENCE [LARGE SCALE GENOMIC DNA]</scope>
    <source>
        <strain evidence="6 7">TC161</strain>
    </source>
</reference>
<dbReference type="Pfam" id="PF00076">
    <property type="entry name" value="RRM_1"/>
    <property type="match status" value="2"/>
</dbReference>
<feature type="compositionally biased region" description="Polar residues" evidence="4">
    <location>
        <begin position="620"/>
        <end position="630"/>
    </location>
</feature>
<dbReference type="PANTHER" id="PTHR24012">
    <property type="entry name" value="RNA BINDING PROTEIN"/>
    <property type="match status" value="1"/>
</dbReference>
<feature type="compositionally biased region" description="Polar residues" evidence="4">
    <location>
        <begin position="34"/>
        <end position="51"/>
    </location>
</feature>
<feature type="region of interest" description="Disordered" evidence="4">
    <location>
        <begin position="531"/>
        <end position="550"/>
    </location>
</feature>
<dbReference type="AlphaFoldDB" id="A0A165H8M6"/>
<dbReference type="PROSITE" id="PS50102">
    <property type="entry name" value="RRM"/>
    <property type="match status" value="2"/>
</dbReference>
<evidence type="ECO:0000256" key="1">
    <source>
        <dbReference type="ARBA" id="ARBA00022737"/>
    </source>
</evidence>
<dbReference type="InParanoid" id="A0A165H8M6"/>
<dbReference type="EMBL" id="KV407457">
    <property type="protein sequence ID" value="KZF23138.1"/>
    <property type="molecule type" value="Genomic_DNA"/>
</dbReference>
<dbReference type="InterPro" id="IPR000504">
    <property type="entry name" value="RRM_dom"/>
</dbReference>
<feature type="region of interest" description="Disordered" evidence="4">
    <location>
        <begin position="26"/>
        <end position="54"/>
    </location>
</feature>
<evidence type="ECO:0000256" key="3">
    <source>
        <dbReference type="PROSITE-ProRule" id="PRU00176"/>
    </source>
</evidence>
<accession>A0A165H8M6</accession>
<keyword evidence="1" id="KW-0677">Repeat</keyword>
<dbReference type="InterPro" id="IPR035979">
    <property type="entry name" value="RBD_domain_sf"/>
</dbReference>
<dbReference type="OrthoDB" id="271725at2759"/>
<dbReference type="Gene3D" id="3.30.70.330">
    <property type="match status" value="2"/>
</dbReference>
<dbReference type="STRING" id="1328760.A0A165H8M6"/>
<feature type="domain" description="RRM" evidence="5">
    <location>
        <begin position="300"/>
        <end position="378"/>
    </location>
</feature>
<feature type="compositionally biased region" description="Basic and acidic residues" evidence="4">
    <location>
        <begin position="189"/>
        <end position="201"/>
    </location>
</feature>
<dbReference type="SMART" id="SM00360">
    <property type="entry name" value="RRM"/>
    <property type="match status" value="2"/>
</dbReference>
<evidence type="ECO:0000313" key="6">
    <source>
        <dbReference type="EMBL" id="KZF23138.1"/>
    </source>
</evidence>
<feature type="domain" description="RRM" evidence="5">
    <location>
        <begin position="388"/>
        <end position="466"/>
    </location>
</feature>
<evidence type="ECO:0000256" key="2">
    <source>
        <dbReference type="ARBA" id="ARBA00022884"/>
    </source>
</evidence>
<dbReference type="RefSeq" id="XP_018188693.1">
    <property type="nucleotide sequence ID" value="XM_018334957.1"/>
</dbReference>
<evidence type="ECO:0000313" key="7">
    <source>
        <dbReference type="Proteomes" id="UP000076632"/>
    </source>
</evidence>
<feature type="region of interest" description="Disordered" evidence="4">
    <location>
        <begin position="569"/>
        <end position="630"/>
    </location>
</feature>
<gene>
    <name evidence="6" type="ORF">L228DRAFT_267155</name>
</gene>
<name>A0A165H8M6_XYLHT</name>
<evidence type="ECO:0000259" key="5">
    <source>
        <dbReference type="PROSITE" id="PS50102"/>
    </source>
</evidence>
<feature type="region of interest" description="Disordered" evidence="4">
    <location>
        <begin position="274"/>
        <end position="295"/>
    </location>
</feature>
<dbReference type="GO" id="GO:0003723">
    <property type="term" value="F:RNA binding"/>
    <property type="evidence" value="ECO:0007669"/>
    <property type="project" value="UniProtKB-UniRule"/>
</dbReference>
<keyword evidence="7" id="KW-1185">Reference proteome</keyword>
<sequence length="630" mass="68519">MQPYESSMPTNYLGAELSNGQHGTMFGQHYSHGRFSSSSPNTADGNVSTPNIHGPLGDHNLNALSQNFAGINLRGVTNVAPTRIAAPSVNNTTSDQAGVGVPQSLGAAWIMPDGRVMFTGYQVPSASLGTTSTVYHQTLPQGASCSQYLAHPSYQHFSSPQTIISPASLPHPWVSSQSLPNDLPGLLPPRRDSRSSNENDAPRTPFFEPSGHGDYQTIIPMADRYPISNYAYSTPSPPQLPQSSLRPLATKMPNGPYTLLDLDALTRMEPAIPRAIPTPRTSPGSTKSLEKSLHNPNGTTNVYIRGLLPDTSDSMLEGWASRFGRIDSVKAIVDLESNRCKGFGFVRYFNFSDAENCIRGFYHLGYEASFAQESFNSRLKTLGDPDSTNLYVSNLPRHYNEPELCAVFDEYKVVSSRVLRDGNGISRGVGFARFETRLICDEVISRYNGQSIGDEGDHLQIRYADTADQKQLKEKTSTNRQLRAHEYNTAVYGATNPIPYTPSRICNMGPPVRGSQMPYVNGNWTVYQESSSRSLNDSSNSRGGQAAFGGAVPNKAQQKLQNYSKNHLKELSVTKGPGVGTEAAKIASDEPPTKSTPFQDSMDEGTGNSEASDLPRARSCSLNPPSSSRD</sequence>
<dbReference type="Proteomes" id="UP000076632">
    <property type="component" value="Unassembled WGS sequence"/>
</dbReference>
<keyword evidence="2 3" id="KW-0694">RNA-binding</keyword>
<protein>
    <recommendedName>
        <fullName evidence="5">RRM domain-containing protein</fullName>
    </recommendedName>
</protein>
<feature type="compositionally biased region" description="Low complexity" evidence="4">
    <location>
        <begin position="531"/>
        <end position="542"/>
    </location>
</feature>